<keyword evidence="5 8" id="KW-0648">Protein biosynthesis</keyword>
<evidence type="ECO:0000256" key="8">
    <source>
        <dbReference type="HAMAP-Rule" id="MF_00423"/>
    </source>
</evidence>
<keyword evidence="2 8" id="KW-0963">Cytoplasm</keyword>
<evidence type="ECO:0000259" key="10">
    <source>
        <dbReference type="Pfam" id="PF12390"/>
    </source>
</evidence>
<dbReference type="STRING" id="644282.Deba_0508"/>
<dbReference type="GO" id="GO:0005737">
    <property type="term" value="C:cytoplasm"/>
    <property type="evidence" value="ECO:0007669"/>
    <property type="project" value="UniProtKB-SubCell"/>
</dbReference>
<dbReference type="NCBIfam" id="TIGR00474">
    <property type="entry name" value="selA"/>
    <property type="match status" value="1"/>
</dbReference>
<accession>E1QE94</accession>
<dbReference type="InterPro" id="IPR004534">
    <property type="entry name" value="SelA_trans"/>
</dbReference>
<keyword evidence="3 8" id="KW-0808">Transferase</keyword>
<sequence length="466" mass="49660">MADQNALSRLPKIDQVLAQAALAEALDQLPRALVLRAARQSVDQLRRDIIHGAAPPEAELSAQAVAARAADLARQMARPSLRGLINATGVVVHTNLGRSVLAEQAIARIVATNGSYSNLEYNLEGGRRGSRYEHVAGVLREITGAEAALVVNNNAAAVFLALQSLAAGREVIVSRGQLVEIGGSFRIPDVMARSGAILREVGATNKTHIHDYERAISDQTALLLKVHTSNFAVVGFHQEVALPELVALGRKRGLPVMDDLGSGCFVDLAAFGLPREPTVQDALAMGADLVAFSGDKLLGGPQAGILLGRADLIGLLRQNPINRALRIDKLTLAALEATLELYRDPQKAIEQIPTLRMLSTPYDELATRAAALLRKLRALKLPRLAVRGLRGTSLVGGGALPLAAPDSRLLEVAIEGRSATALEAALRAWRKPIICRLDDGRLLMDMRTILPADWAEIIAACKALAA</sequence>
<dbReference type="PANTHER" id="PTHR32328:SF0">
    <property type="entry name" value="L-SERYL-TRNA(SEC) SELENIUM TRANSFERASE"/>
    <property type="match status" value="1"/>
</dbReference>
<dbReference type="UniPathway" id="UPA00906">
    <property type="reaction ID" value="UER00896"/>
</dbReference>
<comment type="function">
    <text evidence="8">Converts seryl-tRNA(Sec) to selenocysteinyl-tRNA(Sec) required for selenoprotein biosynthesis.</text>
</comment>
<dbReference type="InterPro" id="IPR015421">
    <property type="entry name" value="PyrdxlP-dep_Trfase_major"/>
</dbReference>
<name>E1QE94_DESB2</name>
<dbReference type="Pfam" id="PF03841">
    <property type="entry name" value="SelA"/>
    <property type="match status" value="1"/>
</dbReference>
<dbReference type="Proteomes" id="UP000009047">
    <property type="component" value="Chromosome"/>
</dbReference>
<dbReference type="GO" id="GO:0001717">
    <property type="term" value="P:conversion of seryl-tRNAsec to selenocys-tRNAsec"/>
    <property type="evidence" value="ECO:0007669"/>
    <property type="project" value="UniProtKB-UniRule"/>
</dbReference>
<evidence type="ECO:0000256" key="9">
    <source>
        <dbReference type="PIRSR" id="PIRSR618319-50"/>
    </source>
</evidence>
<feature type="modified residue" description="N6-(pyridoxal phosphate)lysine" evidence="8 9">
    <location>
        <position position="296"/>
    </location>
</feature>
<dbReference type="EC" id="2.9.1.1" evidence="8"/>
<dbReference type="PANTHER" id="PTHR32328">
    <property type="entry name" value="L-SERYL-TRNA(SEC) SELENIUM TRANSFERASE"/>
    <property type="match status" value="1"/>
</dbReference>
<dbReference type="OrthoDB" id="9787096at2"/>
<evidence type="ECO:0000256" key="5">
    <source>
        <dbReference type="ARBA" id="ARBA00022917"/>
    </source>
</evidence>
<evidence type="ECO:0000256" key="7">
    <source>
        <dbReference type="ARBA" id="ARBA00044507"/>
    </source>
</evidence>
<protein>
    <recommendedName>
        <fullName evidence="8">L-seryl-tRNA(Sec) selenium transferase</fullName>
        <ecNumber evidence="8">2.9.1.1</ecNumber>
    </recommendedName>
    <alternativeName>
        <fullName evidence="8">Selenocysteine synthase</fullName>
        <shortName evidence="8">Sec synthase</shortName>
    </alternativeName>
    <alternativeName>
        <fullName evidence="8">Selenocysteinyl-tRNA(Sec) synthase</fullName>
    </alternativeName>
</protein>
<comment type="cofactor">
    <cofactor evidence="1 8 9">
        <name>pyridoxal 5'-phosphate</name>
        <dbReference type="ChEBI" id="CHEBI:597326"/>
    </cofactor>
</comment>
<gene>
    <name evidence="8" type="primary">selA</name>
    <name evidence="11" type="ordered locus">Deba_0508</name>
</gene>
<dbReference type="RefSeq" id="WP_013257335.1">
    <property type="nucleotide sequence ID" value="NC_014365.1"/>
</dbReference>
<evidence type="ECO:0000256" key="2">
    <source>
        <dbReference type="ARBA" id="ARBA00022490"/>
    </source>
</evidence>
<dbReference type="GO" id="GO:0001514">
    <property type="term" value="P:selenocysteine incorporation"/>
    <property type="evidence" value="ECO:0007669"/>
    <property type="project" value="UniProtKB-UniRule"/>
</dbReference>
<reference evidence="11 12" key="1">
    <citation type="journal article" date="2010" name="Stand. Genomic Sci.">
        <title>Complete genome sequence of Desulfarculus baarsii type strain (2st14).</title>
        <authorList>
            <person name="Sun H."/>
            <person name="Spring S."/>
            <person name="Lapidus A."/>
            <person name="Davenport K."/>
            <person name="Del Rio T.G."/>
            <person name="Tice H."/>
            <person name="Nolan M."/>
            <person name="Copeland A."/>
            <person name="Cheng J.F."/>
            <person name="Lucas S."/>
            <person name="Tapia R."/>
            <person name="Goodwin L."/>
            <person name="Pitluck S."/>
            <person name="Ivanova N."/>
            <person name="Pagani I."/>
            <person name="Mavromatis K."/>
            <person name="Ovchinnikova G."/>
            <person name="Pati A."/>
            <person name="Chen A."/>
            <person name="Palaniappan K."/>
            <person name="Hauser L."/>
            <person name="Chang Y.J."/>
            <person name="Jeffries C.D."/>
            <person name="Detter J.C."/>
            <person name="Han C."/>
            <person name="Rohde M."/>
            <person name="Brambilla E."/>
            <person name="Goker M."/>
            <person name="Woyke T."/>
            <person name="Bristow J."/>
            <person name="Eisen J.A."/>
            <person name="Markowitz V."/>
            <person name="Hugenholtz P."/>
            <person name="Kyrpides N.C."/>
            <person name="Klenk H.P."/>
            <person name="Land M."/>
        </authorList>
    </citation>
    <scope>NUCLEOTIDE SEQUENCE [LARGE SCALE GENOMIC DNA]</scope>
    <source>
        <strain evidence="12">ATCC 33931 / DSM 2075 / LMG 7858 / VKM B-1802 / 2st14</strain>
    </source>
</reference>
<keyword evidence="6 8" id="KW-0711">Selenium</keyword>
<evidence type="ECO:0000313" key="11">
    <source>
        <dbReference type="EMBL" id="ADK83880.1"/>
    </source>
</evidence>
<dbReference type="InterPro" id="IPR025862">
    <property type="entry name" value="SelA_trans_N_dom"/>
</dbReference>
<organism evidence="11 12">
    <name type="scientific">Desulfarculus baarsii (strain ATCC 33931 / DSM 2075 / LMG 7858 / VKM B-1802 / 2st14)</name>
    <dbReference type="NCBI Taxonomy" id="644282"/>
    <lineage>
        <taxon>Bacteria</taxon>
        <taxon>Pseudomonadati</taxon>
        <taxon>Thermodesulfobacteriota</taxon>
        <taxon>Desulfarculia</taxon>
        <taxon>Desulfarculales</taxon>
        <taxon>Desulfarculaceae</taxon>
        <taxon>Desulfarculus</taxon>
    </lineage>
</organism>
<dbReference type="Gene3D" id="3.40.640.10">
    <property type="entry name" value="Type I PLP-dependent aspartate aminotransferase-like (Major domain)"/>
    <property type="match status" value="1"/>
</dbReference>
<dbReference type="InterPro" id="IPR015424">
    <property type="entry name" value="PyrdxlP-dep_Trfase"/>
</dbReference>
<dbReference type="Gene3D" id="3.90.1150.180">
    <property type="match status" value="1"/>
</dbReference>
<comment type="pathway">
    <text evidence="8">Aminoacyl-tRNA biosynthesis; selenocysteinyl-tRNA(Sec) biosynthesis; selenocysteinyl-tRNA(Sec) from L-seryl-tRNA(Sec) (bacterial route): step 1/1.</text>
</comment>
<dbReference type="EMBL" id="CP002085">
    <property type="protein sequence ID" value="ADK83880.1"/>
    <property type="molecule type" value="Genomic_DNA"/>
</dbReference>
<keyword evidence="4 8" id="KW-0663">Pyridoxal phosphate</keyword>
<evidence type="ECO:0000256" key="1">
    <source>
        <dbReference type="ARBA" id="ARBA00001933"/>
    </source>
</evidence>
<dbReference type="KEGG" id="dbr:Deba_0508"/>
<evidence type="ECO:0000256" key="6">
    <source>
        <dbReference type="ARBA" id="ARBA00023266"/>
    </source>
</evidence>
<evidence type="ECO:0000313" key="12">
    <source>
        <dbReference type="Proteomes" id="UP000009047"/>
    </source>
</evidence>
<comment type="catalytic activity">
    <reaction evidence="8">
        <text>L-seryl-tRNA(Sec) + selenophosphate + H(+) = L-selenocysteinyl-tRNA(Sec) + phosphate</text>
        <dbReference type="Rhea" id="RHEA:22728"/>
        <dbReference type="Rhea" id="RHEA-COMP:9742"/>
        <dbReference type="Rhea" id="RHEA-COMP:9743"/>
        <dbReference type="ChEBI" id="CHEBI:15378"/>
        <dbReference type="ChEBI" id="CHEBI:16144"/>
        <dbReference type="ChEBI" id="CHEBI:43474"/>
        <dbReference type="ChEBI" id="CHEBI:78533"/>
        <dbReference type="ChEBI" id="CHEBI:78573"/>
        <dbReference type="EC" id="2.9.1.1"/>
    </reaction>
</comment>
<dbReference type="eggNOG" id="COG1921">
    <property type="taxonomic scope" value="Bacteria"/>
</dbReference>
<evidence type="ECO:0000256" key="3">
    <source>
        <dbReference type="ARBA" id="ARBA00022679"/>
    </source>
</evidence>
<dbReference type="HAMAP" id="MF_00423">
    <property type="entry name" value="SelA"/>
    <property type="match status" value="1"/>
</dbReference>
<dbReference type="Pfam" id="PF12390">
    <property type="entry name" value="Se-cys_synth_N"/>
    <property type="match status" value="1"/>
</dbReference>
<keyword evidence="12" id="KW-1185">Reference proteome</keyword>
<comment type="similarity">
    <text evidence="7 8">Belongs to the SelA family.</text>
</comment>
<evidence type="ECO:0000256" key="4">
    <source>
        <dbReference type="ARBA" id="ARBA00022898"/>
    </source>
</evidence>
<dbReference type="AlphaFoldDB" id="E1QE94"/>
<dbReference type="InterPro" id="IPR018319">
    <property type="entry name" value="SelA-like"/>
</dbReference>
<proteinExistence type="inferred from homology"/>
<feature type="domain" description="L-seryl-tRNA selenium transferase N-terminal" evidence="10">
    <location>
        <begin position="7"/>
        <end position="46"/>
    </location>
</feature>
<comment type="subcellular location">
    <subcellularLocation>
        <location evidence="8">Cytoplasm</location>
    </subcellularLocation>
</comment>
<dbReference type="HOGENOM" id="CLU_038142_1_0_7"/>
<dbReference type="GO" id="GO:0004125">
    <property type="term" value="F:L-seryl-tRNA(Sec) selenium transferase activity"/>
    <property type="evidence" value="ECO:0007669"/>
    <property type="project" value="UniProtKB-UniRule"/>
</dbReference>
<dbReference type="SUPFAM" id="SSF53383">
    <property type="entry name" value="PLP-dependent transferases"/>
    <property type="match status" value="1"/>
</dbReference>